<keyword evidence="3" id="KW-1185">Reference proteome</keyword>
<name>A0ABD1Z0Z7_9MARC</name>
<dbReference type="EMBL" id="JBHFFA010000003">
    <property type="protein sequence ID" value="KAL2635272.1"/>
    <property type="molecule type" value="Genomic_DNA"/>
</dbReference>
<dbReference type="Proteomes" id="UP001605036">
    <property type="component" value="Unassembled WGS sequence"/>
</dbReference>
<gene>
    <name evidence="2" type="ORF">R1flu_006751</name>
</gene>
<protein>
    <submittedName>
        <fullName evidence="2">Uncharacterized protein</fullName>
    </submittedName>
</protein>
<reference evidence="2 3" key="1">
    <citation type="submission" date="2024-09" db="EMBL/GenBank/DDBJ databases">
        <title>Chromosome-scale assembly of Riccia fluitans.</title>
        <authorList>
            <person name="Paukszto L."/>
            <person name="Sawicki J."/>
            <person name="Karawczyk K."/>
            <person name="Piernik-Szablinska J."/>
            <person name="Szczecinska M."/>
            <person name="Mazdziarz M."/>
        </authorList>
    </citation>
    <scope>NUCLEOTIDE SEQUENCE [LARGE SCALE GENOMIC DNA]</scope>
    <source>
        <strain evidence="2">Rf_01</strain>
        <tissue evidence="2">Aerial parts of the thallus</tissue>
    </source>
</reference>
<evidence type="ECO:0000313" key="2">
    <source>
        <dbReference type="EMBL" id="KAL2635272.1"/>
    </source>
</evidence>
<sequence length="146" mass="16009">MTRLTCLKYPSDMRNYHAIRRPDYAHTIRLPEELLPTYVSLKRAIGPKSTHADVVRFLFDAVESPIEAALQAHELRAVVHPVEECTVDEGDPLDPDDDVGEVVEDSEDSDQEMADEAGALLASENDVVNNLVAPDSQVPQSSGPAT</sequence>
<organism evidence="2 3">
    <name type="scientific">Riccia fluitans</name>
    <dbReference type="NCBI Taxonomy" id="41844"/>
    <lineage>
        <taxon>Eukaryota</taxon>
        <taxon>Viridiplantae</taxon>
        <taxon>Streptophyta</taxon>
        <taxon>Embryophyta</taxon>
        <taxon>Marchantiophyta</taxon>
        <taxon>Marchantiopsida</taxon>
        <taxon>Marchantiidae</taxon>
        <taxon>Marchantiales</taxon>
        <taxon>Ricciaceae</taxon>
        <taxon>Riccia</taxon>
    </lineage>
</organism>
<accession>A0ABD1Z0Z7</accession>
<feature type="region of interest" description="Disordered" evidence="1">
    <location>
        <begin position="86"/>
        <end position="115"/>
    </location>
</feature>
<evidence type="ECO:0000256" key="1">
    <source>
        <dbReference type="SAM" id="MobiDB-lite"/>
    </source>
</evidence>
<evidence type="ECO:0000313" key="3">
    <source>
        <dbReference type="Proteomes" id="UP001605036"/>
    </source>
</evidence>
<comment type="caution">
    <text evidence="2">The sequence shown here is derived from an EMBL/GenBank/DDBJ whole genome shotgun (WGS) entry which is preliminary data.</text>
</comment>
<dbReference type="AlphaFoldDB" id="A0ABD1Z0Z7"/>
<proteinExistence type="predicted"/>